<dbReference type="EMBL" id="DAAQXJ010000271">
    <property type="protein sequence ID" value="HAE1267319.1"/>
    <property type="molecule type" value="Genomic_DNA"/>
</dbReference>
<dbReference type="Gene3D" id="2.60.120.10">
    <property type="entry name" value="Jelly Rolls"/>
    <property type="match status" value="1"/>
</dbReference>
<dbReference type="AlphaFoldDB" id="A0A726IE68"/>
<proteinExistence type="predicted"/>
<accession>A0A726IE68</accession>
<sequence>ECIMNPVENITLLINNLSKKENINHSQKQEIIPLVSEGHARCIIIHSGTFGVYRREERLLLRVIEGPEILGVASIFQHIGMEQYESLYLYTYTSIDYEFIDPLQFSRIVSERNLWEPAMLHFGHLLSEAVNSLKNYTGRDTKALVTRALLALSSHSEEFRRKIIASDYIKERTSLSRSVIMKILKQLRDEGKIEIEKGILIKTTL</sequence>
<comment type="caution">
    <text evidence="2">The sequence shown here is derived from an EMBL/GenBank/DDBJ whole genome shotgun (WGS) entry which is preliminary data.</text>
</comment>
<gene>
    <name evidence="2" type="ORF">G2916_23265</name>
</gene>
<dbReference type="InterPro" id="IPR014710">
    <property type="entry name" value="RmlC-like_jellyroll"/>
</dbReference>
<dbReference type="InterPro" id="IPR041687">
    <property type="entry name" value="HTH_46"/>
</dbReference>
<feature type="domain" description="IprA winged helix-turn-helix" evidence="1">
    <location>
        <begin position="145"/>
        <end position="202"/>
    </location>
</feature>
<protein>
    <recommendedName>
        <fullName evidence="1">IprA winged helix-turn-helix domain-containing protein</fullName>
    </recommendedName>
</protein>
<feature type="non-terminal residue" evidence="2">
    <location>
        <position position="1"/>
    </location>
</feature>
<evidence type="ECO:0000313" key="2">
    <source>
        <dbReference type="EMBL" id="HAE1267319.1"/>
    </source>
</evidence>
<reference evidence="2" key="1">
    <citation type="journal article" date="2018" name="Genome Biol.">
        <title>SKESA: strategic k-mer extension for scrupulous assemblies.</title>
        <authorList>
            <person name="Souvorov A."/>
            <person name="Agarwala R."/>
            <person name="Lipman D.J."/>
        </authorList>
    </citation>
    <scope>NUCLEOTIDE SEQUENCE</scope>
    <source>
        <strain evidence="2">Salmonella enterica</strain>
    </source>
</reference>
<name>A0A726IE68_SALDZ</name>
<evidence type="ECO:0000259" key="1">
    <source>
        <dbReference type="Pfam" id="PF15977"/>
    </source>
</evidence>
<organism evidence="2">
    <name type="scientific">Salmonella diarizonae</name>
    <dbReference type="NCBI Taxonomy" id="59204"/>
    <lineage>
        <taxon>Bacteria</taxon>
        <taxon>Pseudomonadati</taxon>
        <taxon>Pseudomonadota</taxon>
        <taxon>Gammaproteobacteria</taxon>
        <taxon>Enterobacterales</taxon>
        <taxon>Enterobacteriaceae</taxon>
        <taxon>Salmonella</taxon>
    </lineage>
</organism>
<reference evidence="2" key="2">
    <citation type="submission" date="2019-10" db="EMBL/GenBank/DDBJ databases">
        <authorList>
            <consortium name="NCBI Pathogen Detection Project"/>
        </authorList>
    </citation>
    <scope>NUCLEOTIDE SEQUENCE</scope>
    <source>
        <strain evidence="2">Salmonella enterica</strain>
    </source>
</reference>
<dbReference type="Pfam" id="PF15977">
    <property type="entry name" value="HTH_46"/>
    <property type="match status" value="1"/>
</dbReference>